<dbReference type="PANTHER" id="PTHR16306">
    <property type="entry name" value="TRANSLIN-ASSOCIATED FACTOR X-INTERACTING PROTEIN 1"/>
    <property type="match status" value="1"/>
</dbReference>
<dbReference type="EMBL" id="VFQX01000072">
    <property type="protein sequence ID" value="KAF0971951.1"/>
    <property type="molecule type" value="Genomic_DNA"/>
</dbReference>
<feature type="region of interest" description="Disordered" evidence="3">
    <location>
        <begin position="133"/>
        <end position="160"/>
    </location>
</feature>
<dbReference type="Proteomes" id="UP000444721">
    <property type="component" value="Unassembled WGS sequence"/>
</dbReference>
<dbReference type="VEuPathDB" id="AmoebaDB:NF0050910"/>
<keyword evidence="6" id="KW-1185">Reference proteome</keyword>
<reference evidence="5 6" key="1">
    <citation type="journal article" date="2019" name="Sci. Rep.">
        <title>Nanopore sequencing improves the draft genome of the human pathogenic amoeba Naegleria fowleri.</title>
        <authorList>
            <person name="Liechti N."/>
            <person name="Schurch N."/>
            <person name="Bruggmann R."/>
            <person name="Wittwer M."/>
        </authorList>
    </citation>
    <scope>NUCLEOTIDE SEQUENCE [LARGE SCALE GENOMIC DNA]</scope>
    <source>
        <strain evidence="5 6">ATCC 30894</strain>
    </source>
</reference>
<proteinExistence type="predicted"/>
<organism evidence="5 6">
    <name type="scientific">Naegleria fowleri</name>
    <name type="common">Brain eating amoeba</name>
    <dbReference type="NCBI Taxonomy" id="5763"/>
    <lineage>
        <taxon>Eukaryota</taxon>
        <taxon>Discoba</taxon>
        <taxon>Heterolobosea</taxon>
        <taxon>Tetramitia</taxon>
        <taxon>Eutetramitia</taxon>
        <taxon>Vahlkampfiidae</taxon>
        <taxon>Naegleria</taxon>
    </lineage>
</organism>
<dbReference type="VEuPathDB" id="AmoebaDB:FDP41_009647"/>
<gene>
    <name evidence="5" type="ORF">FDP41_009647</name>
</gene>
<evidence type="ECO:0000256" key="1">
    <source>
        <dbReference type="ARBA" id="ARBA00023054"/>
    </source>
</evidence>
<dbReference type="RefSeq" id="XP_044556666.1">
    <property type="nucleotide sequence ID" value="XM_044713627.1"/>
</dbReference>
<evidence type="ECO:0000313" key="6">
    <source>
        <dbReference type="Proteomes" id="UP000444721"/>
    </source>
</evidence>
<dbReference type="AlphaFoldDB" id="A0A6A5BAR1"/>
<evidence type="ECO:0000256" key="3">
    <source>
        <dbReference type="SAM" id="MobiDB-lite"/>
    </source>
</evidence>
<dbReference type="OrthoDB" id="261426at2759"/>
<dbReference type="InterPro" id="IPR032755">
    <property type="entry name" value="TSNAXIP1_N"/>
</dbReference>
<evidence type="ECO:0000256" key="2">
    <source>
        <dbReference type="SAM" id="Coils"/>
    </source>
</evidence>
<evidence type="ECO:0000313" key="5">
    <source>
        <dbReference type="EMBL" id="KAF0971951.1"/>
    </source>
</evidence>
<name>A0A6A5BAR1_NAEFO</name>
<dbReference type="VEuPathDB" id="AmoebaDB:NfTy_087090"/>
<keyword evidence="1 2" id="KW-0175">Coiled coil</keyword>
<dbReference type="PANTHER" id="PTHR16306:SF0">
    <property type="entry name" value="TRANSLIN-ASSOCIATED FACTOR X-INTERACTING PROTEIN 1"/>
    <property type="match status" value="1"/>
</dbReference>
<dbReference type="Pfam" id="PF15739">
    <property type="entry name" value="TSNAXIP1_N"/>
    <property type="match status" value="1"/>
</dbReference>
<accession>A0A6A5BAR1</accession>
<dbReference type="GeneID" id="68116862"/>
<feature type="compositionally biased region" description="Polar residues" evidence="3">
    <location>
        <begin position="146"/>
        <end position="157"/>
    </location>
</feature>
<feature type="coiled-coil region" evidence="2">
    <location>
        <begin position="725"/>
        <end position="759"/>
    </location>
</feature>
<sequence>MVCANIQTKNVLHTFVAINTPQLKCAEIRVTKKAFFKRATSSSVHYFHFRQIKALTMKKIPSDRQRFSIEVFEPDHIFLTNIDHTKKRLSGSMEPLSAHPLYGKSHDHDVEESNWDQTNSLEQVHLEHEPLLHQQHHQQLADHNQENGFSDKNLSPSHSERKGFRIYKDPTTNHNSTASGTNCFHKEENIHNSTSSPGDFNKNLEHVSPNTSSPSNHSNCEAALLPMIAKRMDIPNASSLKDHIQLTSEVQFIVKSPQRTENHPHDSFSVSQVLNKAGLPIKKKPKLGNHWSRSSIEKLPLYSKGASSPSNQCSKDEVSTIPNTEPTFHSPVSKPTILTKHPNSLSRLQALSIPKKVTHDKDFLVPDNYVDVSSSFPNSSSHNIKQWHGLSEKDEYVHSLISNSQDEEELHNLKYELGSMISYENSKTKPPLLETMENFIHNELQYLKSQLVQDNNEMEFQIAKAQVYKECMNIFIDHSKTYGPILSTVVHEFSTTIEYLRDHLMSLSKKNESINIKDENAVKMHRLYRETSNENTSLKKENEELEKQVAVLKSNEKALLHTVDKLGMDIKLHEKRMIDEIKREMLLNDAIQHRELREVEITKKLNEMKSAVQEKTKMERMYFESMIELDKRKDMVPKGDYQKLKTMHDQLEKELESLKVKFCQEQRVSKLLHEKVNEVMLTNNVLEEKLLDLSRSHTPRPKWQEIRQGLKLDSLPLDSSTAGNVNQLLQRMTKLQALIRKQQRELQENATALEFLKTEDIIKSGMYSSCFIGQGTGPNVPKYLRFRGKVRNKRYRKKEIMNVLNEVWKFRAKSRENQNQPRESFDDFFDGFISMKLGKVGSIRAELAYNIVFGCEHYSWDMDCCLFLKILRNEISELAYFAMKDMIDKLHNAFVKLDETEGGRAKGTVLKKNANKLIEVFFQGKLEEDILKLKVDMHKDQPNHVMNYEKLFQPDSDGFDSRFLTTVKRQFISDVEEYSIDCAEWLRKKEEREGTLSVRRVYEIFDKKQVSKNSLENTIRIGLDLGPEEDICWEQPVNIDTFMKNIQAKMLLTRTTYSDNSDSSVSDFDIEKELEAMDANQEIEN</sequence>
<feature type="domain" description="Translin-associated factor X-interacting protein 1 N-terminal" evidence="4">
    <location>
        <begin position="437"/>
        <end position="548"/>
    </location>
</feature>
<comment type="caution">
    <text evidence="5">The sequence shown here is derived from an EMBL/GenBank/DDBJ whole genome shotgun (WGS) entry which is preliminary data.</text>
</comment>
<feature type="region of interest" description="Disordered" evidence="3">
    <location>
        <begin position="302"/>
        <end position="341"/>
    </location>
</feature>
<protein>
    <recommendedName>
        <fullName evidence="4">Translin-associated factor X-interacting protein 1 N-terminal domain-containing protein</fullName>
    </recommendedName>
</protein>
<feature type="compositionally biased region" description="Low complexity" evidence="3">
    <location>
        <begin position="208"/>
        <end position="218"/>
    </location>
</feature>
<feature type="coiled-coil region" evidence="2">
    <location>
        <begin position="528"/>
        <end position="562"/>
    </location>
</feature>
<feature type="region of interest" description="Disordered" evidence="3">
    <location>
        <begin position="190"/>
        <end position="218"/>
    </location>
</feature>
<evidence type="ECO:0000259" key="4">
    <source>
        <dbReference type="Pfam" id="PF15739"/>
    </source>
</evidence>
<dbReference type="GO" id="GO:0005737">
    <property type="term" value="C:cytoplasm"/>
    <property type="evidence" value="ECO:0007669"/>
    <property type="project" value="TreeGrafter"/>
</dbReference>